<gene>
    <name evidence="1" type="ORF">L3X38_004654</name>
</gene>
<protein>
    <submittedName>
        <fullName evidence="1">Uncharacterized protein</fullName>
    </submittedName>
</protein>
<keyword evidence="2" id="KW-1185">Reference proteome</keyword>
<comment type="caution">
    <text evidence="1">The sequence shown here is derived from an EMBL/GenBank/DDBJ whole genome shotgun (WGS) entry which is preliminary data.</text>
</comment>
<dbReference type="Proteomes" id="UP001054821">
    <property type="component" value="Chromosome 1"/>
</dbReference>
<name>A0AAD4ZPD2_PRUDU</name>
<dbReference type="AlphaFoldDB" id="A0AAD4ZPD2"/>
<sequence>MNYARFLVSMEKSKRSVKPQTEVITNLLNFMTLELQTLLLMRLNRSDIAGKQLSLSQAVLEVQDEALGYSYLQSC</sequence>
<evidence type="ECO:0000313" key="2">
    <source>
        <dbReference type="Proteomes" id="UP001054821"/>
    </source>
</evidence>
<reference evidence="1 2" key="1">
    <citation type="journal article" date="2022" name="G3 (Bethesda)">
        <title>Whole-genome sequence and methylome profiling of the almond [Prunus dulcis (Mill.) D.A. Webb] cultivar 'Nonpareil'.</title>
        <authorList>
            <person name="D'Amico-Willman K.M."/>
            <person name="Ouma W.Z."/>
            <person name="Meulia T."/>
            <person name="Sideli G.M."/>
            <person name="Gradziel T.M."/>
            <person name="Fresnedo-Ramirez J."/>
        </authorList>
    </citation>
    <scope>NUCLEOTIDE SEQUENCE [LARGE SCALE GENOMIC DNA]</scope>
    <source>
        <strain evidence="1">Clone GOH B32 T37-40</strain>
    </source>
</reference>
<dbReference type="EMBL" id="JAJFAZ020000001">
    <property type="protein sequence ID" value="KAI5351763.1"/>
    <property type="molecule type" value="Genomic_DNA"/>
</dbReference>
<organism evidence="1 2">
    <name type="scientific">Prunus dulcis</name>
    <name type="common">Almond</name>
    <name type="synonym">Amygdalus dulcis</name>
    <dbReference type="NCBI Taxonomy" id="3755"/>
    <lineage>
        <taxon>Eukaryota</taxon>
        <taxon>Viridiplantae</taxon>
        <taxon>Streptophyta</taxon>
        <taxon>Embryophyta</taxon>
        <taxon>Tracheophyta</taxon>
        <taxon>Spermatophyta</taxon>
        <taxon>Magnoliopsida</taxon>
        <taxon>eudicotyledons</taxon>
        <taxon>Gunneridae</taxon>
        <taxon>Pentapetalae</taxon>
        <taxon>rosids</taxon>
        <taxon>fabids</taxon>
        <taxon>Rosales</taxon>
        <taxon>Rosaceae</taxon>
        <taxon>Amygdaloideae</taxon>
        <taxon>Amygdaleae</taxon>
        <taxon>Prunus</taxon>
    </lineage>
</organism>
<accession>A0AAD4ZPD2</accession>
<proteinExistence type="predicted"/>
<evidence type="ECO:0000313" key="1">
    <source>
        <dbReference type="EMBL" id="KAI5351763.1"/>
    </source>
</evidence>